<dbReference type="Proteomes" id="UP000663586">
    <property type="component" value="Chromosome"/>
</dbReference>
<feature type="transmembrane region" description="Helical" evidence="1">
    <location>
        <begin position="63"/>
        <end position="84"/>
    </location>
</feature>
<evidence type="ECO:0000259" key="2">
    <source>
        <dbReference type="Pfam" id="PF09851"/>
    </source>
</evidence>
<evidence type="ECO:0000313" key="4">
    <source>
        <dbReference type="Proteomes" id="UP000663586"/>
    </source>
</evidence>
<reference evidence="3" key="1">
    <citation type="submission" date="2020-11" db="EMBL/GenBank/DDBJ databases">
        <title>Carbohydrate-dependent, anaerobic sulfur respiration: A novel catabolism in halophilic archaea.</title>
        <authorList>
            <person name="Sorokin D.Y."/>
            <person name="Messina E."/>
            <person name="Smedile F."/>
            <person name="La Cono V."/>
            <person name="Hallsworth J.E."/>
            <person name="Yakimov M.M."/>
        </authorList>
    </citation>
    <scope>NUCLEOTIDE SEQUENCE</scope>
    <source>
        <strain evidence="3">AArc-S</strain>
    </source>
</reference>
<keyword evidence="1" id="KW-0472">Membrane</keyword>
<evidence type="ECO:0000256" key="1">
    <source>
        <dbReference type="SAM" id="Phobius"/>
    </source>
</evidence>
<proteinExistence type="predicted"/>
<dbReference type="AlphaFoldDB" id="A0A897MNA8"/>
<sequence length="125" mass="13850">MGYLAHRDSRGHVPHRRGGRMSDAILRGVLLAVALIVFLPLVWMTTGLFGAGTHMGGGLIGGGLFGLVPLLLLVLFGYGLYVALVDDDSEQETDAALDELRRAYARGDLSDEEFERRRERLRRNR</sequence>
<name>A0A897MNA8_9EURY</name>
<organism evidence="3 4">
    <name type="scientific">Natranaeroarchaeum sulfidigenes</name>
    <dbReference type="NCBI Taxonomy" id="2784880"/>
    <lineage>
        <taxon>Archaea</taxon>
        <taxon>Methanobacteriati</taxon>
        <taxon>Methanobacteriota</taxon>
        <taxon>Stenosarchaea group</taxon>
        <taxon>Halobacteria</taxon>
        <taxon>Halobacteriales</taxon>
        <taxon>Natronoarchaeaceae</taxon>
        <taxon>Natranaeroarchaeum</taxon>
    </lineage>
</organism>
<dbReference type="InterPro" id="IPR018649">
    <property type="entry name" value="SHOCT"/>
</dbReference>
<keyword evidence="1" id="KW-0812">Transmembrane</keyword>
<dbReference type="KEGG" id="hara:AArcS_0168"/>
<protein>
    <submittedName>
        <fullName evidence="3">Putative membrane protein</fullName>
    </submittedName>
</protein>
<evidence type="ECO:0000313" key="3">
    <source>
        <dbReference type="EMBL" id="QSG01408.1"/>
    </source>
</evidence>
<gene>
    <name evidence="3" type="ORF">AArcS_0168</name>
</gene>
<keyword evidence="4" id="KW-1185">Reference proteome</keyword>
<dbReference type="EMBL" id="CP064786">
    <property type="protein sequence ID" value="QSG01408.1"/>
    <property type="molecule type" value="Genomic_DNA"/>
</dbReference>
<accession>A0A897MNA8</accession>
<feature type="transmembrane region" description="Helical" evidence="1">
    <location>
        <begin position="24"/>
        <end position="43"/>
    </location>
</feature>
<keyword evidence="1" id="KW-1133">Transmembrane helix</keyword>
<dbReference type="Pfam" id="PF09851">
    <property type="entry name" value="SHOCT"/>
    <property type="match status" value="1"/>
</dbReference>
<feature type="domain" description="SHOCT" evidence="2">
    <location>
        <begin position="95"/>
        <end position="121"/>
    </location>
</feature>